<keyword evidence="7" id="KW-1185">Reference proteome</keyword>
<evidence type="ECO:0000313" key="5">
    <source>
        <dbReference type="EMBL" id="RWS04103.1"/>
    </source>
</evidence>
<feature type="region of interest" description="Disordered" evidence="2">
    <location>
        <begin position="538"/>
        <end position="561"/>
    </location>
</feature>
<dbReference type="Proteomes" id="UP000285301">
    <property type="component" value="Unassembled WGS sequence"/>
</dbReference>
<dbReference type="InterPro" id="IPR053004">
    <property type="entry name" value="MAGUK_Signaling_Regulators"/>
</dbReference>
<dbReference type="Pfam" id="PF00595">
    <property type="entry name" value="PDZ"/>
    <property type="match status" value="1"/>
</dbReference>
<feature type="compositionally biased region" description="Polar residues" evidence="2">
    <location>
        <begin position="87"/>
        <end position="97"/>
    </location>
</feature>
<evidence type="ECO:0000256" key="1">
    <source>
        <dbReference type="SAM" id="Coils"/>
    </source>
</evidence>
<keyword evidence="1" id="KW-0175">Coiled coil</keyword>
<feature type="compositionally biased region" description="Polar residues" evidence="2">
    <location>
        <begin position="364"/>
        <end position="381"/>
    </location>
</feature>
<feature type="coiled-coil region" evidence="1">
    <location>
        <begin position="156"/>
        <end position="267"/>
    </location>
</feature>
<protein>
    <submittedName>
        <fullName evidence="4">Disks large-like protein</fullName>
    </submittedName>
</protein>
<feature type="compositionally biased region" description="Low complexity" evidence="2">
    <location>
        <begin position="382"/>
        <end position="395"/>
    </location>
</feature>
<dbReference type="InterPro" id="IPR036034">
    <property type="entry name" value="PDZ_sf"/>
</dbReference>
<reference evidence="4 7" key="1">
    <citation type="journal article" date="2018" name="Gigascience">
        <title>Genomes of trombidid mites reveal novel predicted allergens and laterally-transferred genes associated with secondary metabolism.</title>
        <authorList>
            <person name="Dong X."/>
            <person name="Chaisiri K."/>
            <person name="Xia D."/>
            <person name="Armstrong S.D."/>
            <person name="Fang Y."/>
            <person name="Donnelly M.J."/>
            <person name="Kadowaki T."/>
            <person name="McGarry J.W."/>
            <person name="Darby A.C."/>
            <person name="Makepeace B.L."/>
        </authorList>
    </citation>
    <scope>NUCLEOTIDE SEQUENCE [LARGE SCALE GENOMIC DNA]</scope>
    <source>
        <strain evidence="4">UoL-WK</strain>
    </source>
</reference>
<evidence type="ECO:0000313" key="6">
    <source>
        <dbReference type="EMBL" id="RWS04281.1"/>
    </source>
</evidence>
<dbReference type="EMBL" id="NCKU01005850">
    <property type="protein sequence ID" value="RWS04103.1"/>
    <property type="molecule type" value="Genomic_DNA"/>
</dbReference>
<feature type="compositionally biased region" description="Low complexity" evidence="2">
    <location>
        <begin position="68"/>
        <end position="82"/>
    </location>
</feature>
<name>A0A3S4QHI3_9ACAR</name>
<feature type="region of interest" description="Disordered" evidence="2">
    <location>
        <begin position="360"/>
        <end position="395"/>
    </location>
</feature>
<organism evidence="4 7">
    <name type="scientific">Dinothrombium tinctorium</name>
    <dbReference type="NCBI Taxonomy" id="1965070"/>
    <lineage>
        <taxon>Eukaryota</taxon>
        <taxon>Metazoa</taxon>
        <taxon>Ecdysozoa</taxon>
        <taxon>Arthropoda</taxon>
        <taxon>Chelicerata</taxon>
        <taxon>Arachnida</taxon>
        <taxon>Acari</taxon>
        <taxon>Acariformes</taxon>
        <taxon>Trombidiformes</taxon>
        <taxon>Prostigmata</taxon>
        <taxon>Anystina</taxon>
        <taxon>Parasitengona</taxon>
        <taxon>Trombidioidea</taxon>
        <taxon>Trombidiidae</taxon>
        <taxon>Dinothrombium</taxon>
    </lineage>
</organism>
<reference evidence="4" key="2">
    <citation type="submission" date="2018-11" db="EMBL/GenBank/DDBJ databases">
        <title>Trombidioid mite genomics.</title>
        <authorList>
            <person name="Dong X."/>
        </authorList>
    </citation>
    <scope>NUCLEOTIDE SEQUENCE</scope>
    <source>
        <strain evidence="4">UoL-WK</strain>
    </source>
</reference>
<feature type="coiled-coil region" evidence="1">
    <location>
        <begin position="437"/>
        <end position="471"/>
    </location>
</feature>
<feature type="region of interest" description="Disordered" evidence="2">
    <location>
        <begin position="58"/>
        <end position="133"/>
    </location>
</feature>
<gene>
    <name evidence="5" type="ORF">B4U79_02226</name>
    <name evidence="4" type="ORF">B4U79_03037</name>
    <name evidence="6" type="ORF">B4U79_08145</name>
</gene>
<feature type="compositionally biased region" description="Low complexity" evidence="2">
    <location>
        <begin position="570"/>
        <end position="579"/>
    </location>
</feature>
<dbReference type="EMBL" id="NCKU01005677">
    <property type="protein sequence ID" value="RWS04281.1"/>
    <property type="molecule type" value="Genomic_DNA"/>
</dbReference>
<dbReference type="PROSITE" id="PS50106">
    <property type="entry name" value="PDZ"/>
    <property type="match status" value="1"/>
</dbReference>
<dbReference type="Gene3D" id="2.30.42.10">
    <property type="match status" value="1"/>
</dbReference>
<evidence type="ECO:0000256" key="2">
    <source>
        <dbReference type="SAM" id="MobiDB-lite"/>
    </source>
</evidence>
<dbReference type="AlphaFoldDB" id="A0A3S4QHI3"/>
<evidence type="ECO:0000313" key="7">
    <source>
        <dbReference type="Proteomes" id="UP000285301"/>
    </source>
</evidence>
<dbReference type="PANTHER" id="PTHR46360">
    <property type="entry name" value="DISKS LARGE HOMOLOG 5"/>
    <property type="match status" value="1"/>
</dbReference>
<proteinExistence type="predicted"/>
<feature type="coiled-coil region" evidence="1">
    <location>
        <begin position="296"/>
        <end position="351"/>
    </location>
</feature>
<comment type="caution">
    <text evidence="4">The sequence shown here is derived from an EMBL/GenBank/DDBJ whole genome shotgun (WGS) entry which is preliminary data.</text>
</comment>
<dbReference type="PANTHER" id="PTHR46360:SF1">
    <property type="entry name" value="DISKS LARGE HOMOLOG 5"/>
    <property type="match status" value="1"/>
</dbReference>
<dbReference type="GO" id="GO:0005886">
    <property type="term" value="C:plasma membrane"/>
    <property type="evidence" value="ECO:0007669"/>
    <property type="project" value="TreeGrafter"/>
</dbReference>
<dbReference type="CDD" id="cd06767">
    <property type="entry name" value="PDZ3_DLG5-like"/>
    <property type="match status" value="1"/>
</dbReference>
<dbReference type="EMBL" id="NCKU01006396">
    <property type="protein sequence ID" value="RWS03541.1"/>
    <property type="molecule type" value="Genomic_DNA"/>
</dbReference>
<sequence length="856" mass="96825">MADKELLQRDLDKFENDKEYIRKLGELTLASSLNSFSKRQSLSAASERSNTMLNAVEKDSASAAHHFQSQQPPQHQRSLSQSERNSDNTLTKSSSNKSCKDIHEHSVSSLSLRKQESFNEKHRNSVIESTDPSSGYFKLEDAANIVSGAETMKRHYQSTIRKYDNLKIEYESLHKRYADLVSAHSSAVSKLELAQEELVRFRLSYDEVINERNAARRECTGLKQQCTAAIRQWDKALRECNEAKEQLAKVQQQRDEAMKEINQAMTSRIKATKDLARLTEERNAAVHEYSLVMSERDTVHKEIEKLQEELTESQKKIKVLEEEKKIAFDENENLKREITALLVEKERLLKEGNYLREKYGDFVSTGNDEPTSPTSPLRSSAVSHNRWGSSSSGVSSSWAHAMSKSNASDLMKQNHLSVSNSSSMSTLSHHKVSITNLDQANLEIESLRRHVKQLQQELEAAHQEVEVCKRRHDWAFSERDKIVLERESIRALCDKYRRERDRAVSDLAEALMDSDDIKRQRNEASKELKDLKDKFESHFGKEATRSNHQTQSLSRSAGKKVKEVLSNNSSSLFSSLSPSHESTQSTPAPTLLDRAYNEIFGERNHQNKQKPVESELENQNTIKSGKAVTNLQVYHPTSKAADSLDYSVVSAQSRDKNVFDYYKNRASKRVVGHMTSDRGSPMPLSYTVEWLSPPHGNVDPRDRKANAGDVRSIYIEKSSEPLGIQISCDTSGAGGIFVSSVSENSIAAQTGLQVGDQLLEVCGINMRNATYTLAANVLRQCGDSIRMLVQYNPDKFKGQVCDTSSEEEDQEILPYNTVVYKSRSLLLDFSSSFYGLRLSRKGNQTEPMFNAQNGEF</sequence>
<feature type="compositionally biased region" description="Basic and acidic residues" evidence="2">
    <location>
        <begin position="113"/>
        <end position="125"/>
    </location>
</feature>
<feature type="compositionally biased region" description="Polar residues" evidence="2">
    <location>
        <begin position="546"/>
        <end position="555"/>
    </location>
</feature>
<evidence type="ECO:0000313" key="4">
    <source>
        <dbReference type="EMBL" id="RWS03541.1"/>
    </source>
</evidence>
<evidence type="ECO:0000259" key="3">
    <source>
        <dbReference type="PROSITE" id="PS50106"/>
    </source>
</evidence>
<dbReference type="GO" id="GO:0035331">
    <property type="term" value="P:negative regulation of hippo signaling"/>
    <property type="evidence" value="ECO:0007669"/>
    <property type="project" value="TreeGrafter"/>
</dbReference>
<feature type="region of interest" description="Disordered" evidence="2">
    <location>
        <begin position="570"/>
        <end position="589"/>
    </location>
</feature>
<dbReference type="SUPFAM" id="SSF50156">
    <property type="entry name" value="PDZ domain-like"/>
    <property type="match status" value="1"/>
</dbReference>
<feature type="domain" description="PDZ" evidence="3">
    <location>
        <begin position="712"/>
        <end position="793"/>
    </location>
</feature>
<dbReference type="SMART" id="SM00228">
    <property type="entry name" value="PDZ"/>
    <property type="match status" value="1"/>
</dbReference>
<dbReference type="InterPro" id="IPR001478">
    <property type="entry name" value="PDZ"/>
</dbReference>
<dbReference type="OrthoDB" id="10067129at2759"/>
<feature type="coiled-coil region" evidence="1">
    <location>
        <begin position="507"/>
        <end position="534"/>
    </location>
</feature>
<accession>A0A3S4QHI3</accession>
<dbReference type="STRING" id="1965070.A0A3S4QHI3"/>